<feature type="compositionally biased region" description="Basic and acidic residues" evidence="1">
    <location>
        <begin position="33"/>
        <end position="51"/>
    </location>
</feature>
<comment type="caution">
    <text evidence="2">The sequence shown here is derived from an EMBL/GenBank/DDBJ whole genome shotgun (WGS) entry which is preliminary data.</text>
</comment>
<keyword evidence="3" id="KW-1185">Reference proteome</keyword>
<feature type="region of interest" description="Disordered" evidence="1">
    <location>
        <begin position="1"/>
        <end position="61"/>
    </location>
</feature>
<sequence length="1182" mass="129858">MVQRKRTEPLWIMSPGSRSGHSLPLPRPSSRRTLSESCREGPLKNLTELRGRSPPTTAVQARSPAGLLPDFRMWESCWTMPLARGFYRGTPVSPALTFQRHSIIGSHFMSGYDGHLRVPAGNPVLSLCSCHTRVTPVSPALAFQRRSIVASHFTLCPGMTGTYGSQLGSPSLGGVGNLASVKPNVQDGGQSVAHLLKAMSHYQLVERAQTPSSWTGEESLFRTDGRFVDSISGRKRIAATVDQNRELNGDNGGGLASSLGKKVQGFGLRAGILFPFISPLSSFLWGVFIHAGDNCGLPSAPSDKAAVSGLTSYRSTMRAAAIYLFLTRRYQHMVAEWLACSPPNKAIRVQSPSGSLRIFASGNRAGRCRWSASFLGDLSPSTIILILALLHAHLNYPYRLSRPRSGHSFEMMSLEVYPASSAQREPIRNNDDSTHVDGRMDHVASLRVRDRKKTAVAQEQAHGRLCVLLAAVVSFPTALLLDQYYLSGGVSLGVEVTVMCPLAAPPPQSLLRDSHGLDTMRRIVARPGAIQLLDKDRVIVLCGVARTGCELPLCLVRHLWGMTNLDPPTRTGRHARCLIVPPYLRGSREMIDSGETWLASQPLLLPLLEKPTVVRLLVSHQDELGSISGGVAPDDATVRRVFSGSPVPPALSFRRWSLIGSQRAAQISPLTPVIMAGRFRFAVYQVCLSSPVEGAEGWYTLALAFLRAWLGFSHRCVPAGGALRLPTKPDTPGEKNDALWAALHTPSVGVVTADTLPVPSPCYLPYHRHTPRTVRSPRYLPYHRHTPRTVRSPRYLPYHRHTASAVTLLPSLPQTHSTYSTLASLPSLPQTHSTYSTLASLPSLPQTHCQCRHPATFLTTDTLPVPSPFYLPYHRHTVSAVTLLPSLPQTHCQCRHPATFLTTDTLPVPSPCYLPYHRHTPRTVRSPRYLPYHMHTPGMVTPLPSLLPTNIPGMITSLPSLLPANIPGIVPSLSSLLAAHFRYGYLILKADHDKIGSKIDTENCCTIRVQSWTADRDEVHFEPPKLAVRNLDPRSVAIVHKLRIFGRLLTSRPEGEVRIFGRLLTSRPEDEVRIFGLLLTSRPEGEVRIFGRLLTSRPEDEVRIFGRLLTSRPEGEVSSPIPLLEKSAGEEWRGVRNFLDLLPQPTTLSIPGEESSVFVATIRLTCRHRAKSGVAKDMSGEN</sequence>
<dbReference type="EMBL" id="JARBHB010000015">
    <property type="protein sequence ID" value="KAJ8867222.1"/>
    <property type="molecule type" value="Genomic_DNA"/>
</dbReference>
<dbReference type="Proteomes" id="UP001159363">
    <property type="component" value="Chromosome 14"/>
</dbReference>
<name>A0ABQ9G711_9NEOP</name>
<organism evidence="2 3">
    <name type="scientific">Dryococelus australis</name>
    <dbReference type="NCBI Taxonomy" id="614101"/>
    <lineage>
        <taxon>Eukaryota</taxon>
        <taxon>Metazoa</taxon>
        <taxon>Ecdysozoa</taxon>
        <taxon>Arthropoda</taxon>
        <taxon>Hexapoda</taxon>
        <taxon>Insecta</taxon>
        <taxon>Pterygota</taxon>
        <taxon>Neoptera</taxon>
        <taxon>Polyneoptera</taxon>
        <taxon>Phasmatodea</taxon>
        <taxon>Verophasmatodea</taxon>
        <taxon>Anareolatae</taxon>
        <taxon>Phasmatidae</taxon>
        <taxon>Eurycanthinae</taxon>
        <taxon>Dryococelus</taxon>
    </lineage>
</organism>
<evidence type="ECO:0000313" key="3">
    <source>
        <dbReference type="Proteomes" id="UP001159363"/>
    </source>
</evidence>
<evidence type="ECO:0000313" key="2">
    <source>
        <dbReference type="EMBL" id="KAJ8867222.1"/>
    </source>
</evidence>
<accession>A0ABQ9G711</accession>
<gene>
    <name evidence="2" type="ORF">PR048_031020</name>
</gene>
<evidence type="ECO:0000256" key="1">
    <source>
        <dbReference type="SAM" id="MobiDB-lite"/>
    </source>
</evidence>
<proteinExistence type="predicted"/>
<protein>
    <submittedName>
        <fullName evidence="2">Uncharacterized protein</fullName>
    </submittedName>
</protein>
<reference evidence="2 3" key="1">
    <citation type="submission" date="2023-02" db="EMBL/GenBank/DDBJ databases">
        <title>LHISI_Scaffold_Assembly.</title>
        <authorList>
            <person name="Stuart O.P."/>
            <person name="Cleave R."/>
            <person name="Magrath M.J.L."/>
            <person name="Mikheyev A.S."/>
        </authorList>
    </citation>
    <scope>NUCLEOTIDE SEQUENCE [LARGE SCALE GENOMIC DNA]</scope>
    <source>
        <strain evidence="2">Daus_M_001</strain>
        <tissue evidence="2">Leg muscle</tissue>
    </source>
</reference>